<dbReference type="CDD" id="cd05388">
    <property type="entry name" value="CobB_N"/>
    <property type="match status" value="1"/>
</dbReference>
<dbReference type="EC" id="6.3.5.12" evidence="8"/>
<dbReference type="GO" id="GO:0005524">
    <property type="term" value="F:ATP binding"/>
    <property type="evidence" value="ECO:0007669"/>
    <property type="project" value="UniProtKB-UniRule"/>
</dbReference>
<reference evidence="11" key="2">
    <citation type="journal article" date="2020" name="mSystems">
        <title>Genome- and Community-Level Interaction Insights into Carbon Utilization and Element Cycling Functions of Hydrothermarchaeota in Hydrothermal Sediment.</title>
        <authorList>
            <person name="Zhou Z."/>
            <person name="Liu Y."/>
            <person name="Xu W."/>
            <person name="Pan J."/>
            <person name="Luo Z.H."/>
            <person name="Li M."/>
        </authorList>
    </citation>
    <scope>NUCLEOTIDE SEQUENCE [LARGE SCALE GENOMIC DNA]</scope>
    <source>
        <strain evidence="11">HyVt-386</strain>
    </source>
</reference>
<feature type="active site" description="Nucleophile" evidence="8">
    <location>
        <position position="332"/>
    </location>
</feature>
<dbReference type="GO" id="GO:0042242">
    <property type="term" value="F:cobyrinic acid a,c-diamide synthase activity"/>
    <property type="evidence" value="ECO:0007669"/>
    <property type="project" value="UniProtKB-UniRule"/>
</dbReference>
<dbReference type="Pfam" id="PF01656">
    <property type="entry name" value="CbiA"/>
    <property type="match status" value="1"/>
</dbReference>
<evidence type="ECO:0000313" key="13">
    <source>
        <dbReference type="Proteomes" id="UP000185779"/>
    </source>
</evidence>
<dbReference type="CDD" id="cd03130">
    <property type="entry name" value="GATase1_CobB"/>
    <property type="match status" value="1"/>
</dbReference>
<keyword evidence="2 8" id="KW-0169">Cobalamin biosynthesis</keyword>
<dbReference type="GO" id="GO:0015948">
    <property type="term" value="P:methanogenesis"/>
    <property type="evidence" value="ECO:0007669"/>
    <property type="project" value="UniProtKB-KW"/>
</dbReference>
<name>A0A1F2P6F4_9EURY</name>
<dbReference type="PANTHER" id="PTHR43873">
    <property type="entry name" value="COBYRINATE A,C-DIAMIDE SYNTHASE"/>
    <property type="match status" value="1"/>
</dbReference>
<dbReference type="NCBIfam" id="NF002204">
    <property type="entry name" value="PRK01077.1"/>
    <property type="match status" value="1"/>
</dbReference>
<organism evidence="12 13">
    <name type="scientific">Candidatus Syntropharchaeum butanivorans</name>
    <dbReference type="NCBI Taxonomy" id="1839936"/>
    <lineage>
        <taxon>Archaea</taxon>
        <taxon>Methanobacteriati</taxon>
        <taxon>Methanobacteriota</taxon>
        <taxon>Stenosarchaea group</taxon>
        <taxon>Methanomicrobia</taxon>
        <taxon>Methanosarcinales</taxon>
        <taxon>ANME-2 cluster</taxon>
        <taxon>Candidatus Syntropharchaeum</taxon>
    </lineage>
</organism>
<comment type="cofactor">
    <cofactor evidence="1 8">
        <name>Mg(2+)</name>
        <dbReference type="ChEBI" id="CHEBI:18420"/>
    </cofactor>
</comment>
<dbReference type="Gene3D" id="3.40.50.300">
    <property type="entry name" value="P-loop containing nucleotide triphosphate hydrolases"/>
    <property type="match status" value="2"/>
</dbReference>
<dbReference type="InterPro" id="IPR029062">
    <property type="entry name" value="Class_I_gatase-like"/>
</dbReference>
<accession>A0A1F2P6F4</accession>
<feature type="domain" description="CobB/CobQ-like glutamine amidotransferase" evidence="10">
    <location>
        <begin position="250"/>
        <end position="435"/>
    </location>
</feature>
<keyword evidence="4 8" id="KW-0547">Nucleotide-binding</keyword>
<comment type="catalytic activity">
    <reaction evidence="8">
        <text>Ni-sirohydrochlorin + 2 L-glutamine + 2 ATP + 2 H2O = Ni-sirohydrochlorin a,c-diamide + 2 L-glutamate + 2 ADP + 2 phosphate + 2 H(+)</text>
        <dbReference type="Rhea" id="RHEA:52896"/>
        <dbReference type="ChEBI" id="CHEBI:15377"/>
        <dbReference type="ChEBI" id="CHEBI:15378"/>
        <dbReference type="ChEBI" id="CHEBI:29985"/>
        <dbReference type="ChEBI" id="CHEBI:30616"/>
        <dbReference type="ChEBI" id="CHEBI:43474"/>
        <dbReference type="ChEBI" id="CHEBI:58359"/>
        <dbReference type="ChEBI" id="CHEBI:136841"/>
        <dbReference type="ChEBI" id="CHEBI:136887"/>
        <dbReference type="ChEBI" id="CHEBI:456216"/>
        <dbReference type="EC" id="6.3.5.12"/>
    </reaction>
</comment>
<evidence type="ECO:0000256" key="4">
    <source>
        <dbReference type="ARBA" id="ARBA00022741"/>
    </source>
</evidence>
<feature type="domain" description="CobQ/CobB/MinD/ParA nucleotide binding" evidence="9">
    <location>
        <begin position="6"/>
        <end position="187"/>
    </location>
</feature>
<dbReference type="AlphaFoldDB" id="A0A1F2P6F4"/>
<dbReference type="NCBIfam" id="TIGR00379">
    <property type="entry name" value="cobB"/>
    <property type="match status" value="1"/>
</dbReference>
<dbReference type="InterPro" id="IPR011698">
    <property type="entry name" value="GATase_3"/>
</dbReference>
<sequence length="452" mass="50702">MKLPRILFAGSGSGVGKTVITTGIMAALKARGLAVQGYKVGPDYIDPGYHREATSNPSRNLDSYLMKPQTIREIFLRNSIGKDISIIEGVRGLFEGVSIQDEVGSTSHIAKILEAPVILIVNARSITKSAAAIVEGFRSFDRDVRIKGVILNNIAGEGHKRKAVSAVENFCGVEVLGAIPRDERMKMRDRHLGLIPMVESRIRLDGVRSVIEESVELDRIVRIAEDAPPVEVDDPVIFLRQKEVDDTVFRVGVAYDDAFNFYYEDSLDLLRINRCEPIFFSPLNDQEPPELDGLYLGGGYPEVFAERLASNERMLKAIKKLLDDGIPTIAECGGLIYLGERLCGSKGVGFLPIESKMGRRYVKLTEAETIRESVILGRGERVRGHEFHYTVIENPPADLRFAYRMLRGDGIDGEHDGILQERVLASYMHLHFASKPEMVLRFRKEMRRFRRR</sequence>
<gene>
    <name evidence="11" type="primary">cobB</name>
    <name evidence="8" type="synonym">cbiA</name>
    <name evidence="8" type="synonym">cfbB</name>
    <name evidence="11" type="ORF">ENI32_02320</name>
    <name evidence="12" type="ORF">SBU_000200</name>
</gene>
<evidence type="ECO:0000256" key="3">
    <source>
        <dbReference type="ARBA" id="ARBA00022598"/>
    </source>
</evidence>
<dbReference type="PROSITE" id="PS51274">
    <property type="entry name" value="GATASE_COBBQ"/>
    <property type="match status" value="1"/>
</dbReference>
<evidence type="ECO:0000313" key="12">
    <source>
        <dbReference type="EMBL" id="OFV66907.1"/>
    </source>
</evidence>
<dbReference type="EMBL" id="DRIE01000038">
    <property type="protein sequence ID" value="HEC56708.1"/>
    <property type="molecule type" value="Genomic_DNA"/>
</dbReference>
<dbReference type="STRING" id="1839936.SBU_000200"/>
<dbReference type="Pfam" id="PF07685">
    <property type="entry name" value="GATase_3"/>
    <property type="match status" value="1"/>
</dbReference>
<evidence type="ECO:0000313" key="11">
    <source>
        <dbReference type="EMBL" id="HEC56708.1"/>
    </source>
</evidence>
<reference evidence="12 13" key="1">
    <citation type="submission" date="2016-05" db="EMBL/GenBank/DDBJ databases">
        <title>Microbial consortia oxidize butane by reversing methanogenesis.</title>
        <authorList>
            <person name="Laso-Perez R."/>
            <person name="Richter M."/>
            <person name="Wegener G."/>
            <person name="Musat F."/>
        </authorList>
    </citation>
    <scope>NUCLEOTIDE SEQUENCE [LARGE SCALE GENOMIC DNA]</scope>
    <source>
        <strain evidence="12">BOX1</strain>
    </source>
</reference>
<proteinExistence type="inferred from homology"/>
<evidence type="ECO:0000259" key="9">
    <source>
        <dbReference type="Pfam" id="PF01656"/>
    </source>
</evidence>
<dbReference type="InterPro" id="IPR002586">
    <property type="entry name" value="CobQ/CobB/MinD/ParA_Nub-bd_dom"/>
</dbReference>
<evidence type="ECO:0000256" key="6">
    <source>
        <dbReference type="ARBA" id="ARBA00022842"/>
    </source>
</evidence>
<comment type="domain">
    <text evidence="8">Comprises of two domains. The C-terminal domain contains the binding site for glutamine and catalyzes the hydrolysis of this substrate to glutamate and ammonia. The N-terminal domain is anticipated to bind ATP, and cobyrinate or Ni-sirohydrochlorin, and catalyzes the ultimate synthesis of the diamide product. The ammonia produced via the glutaminase domain is probably translocated to the adjacent domain via a molecular tunnel, where it reacts with an activated intermediate.</text>
</comment>
<evidence type="ECO:0000259" key="10">
    <source>
        <dbReference type="Pfam" id="PF07685"/>
    </source>
</evidence>
<dbReference type="EMBL" id="LYOR01000001">
    <property type="protein sequence ID" value="OFV66907.1"/>
    <property type="molecule type" value="Genomic_DNA"/>
</dbReference>
<keyword evidence="13" id="KW-1185">Reference proteome</keyword>
<comment type="similarity">
    <text evidence="8">Belongs to the CobB/CbiA family.</text>
</comment>
<keyword evidence="3 8" id="KW-0436">Ligase</keyword>
<evidence type="ECO:0000256" key="7">
    <source>
        <dbReference type="ARBA" id="ARBA00022962"/>
    </source>
</evidence>
<comment type="function">
    <text evidence="8">Catalyzes the ATP-dependent amidation of the two carboxylate groups at positions a and c of cobyrinate, using either L-glutamine or ammonia as the nitrogen source. Involved in the biosynthesis of the unique nickel-containing tetrapyrrole coenzyme F430, the prosthetic group of methyl-coenzyme M reductase (MCR), which plays a key role in methanogenesis and anaerobic methane oxidation. Catalyzes the ATP-dependent amidation of the two carboxylate groups at positions a and c of Ni-sirohydrochlorin, using L-glutamine or ammonia as the nitrogen source.</text>
</comment>
<feature type="site" description="Increases nucleophilicity of active site Cys" evidence="8">
    <location>
        <position position="429"/>
    </location>
</feature>
<comment type="catalytic activity">
    <reaction evidence="8">
        <text>cob(II)yrinate + 2 L-glutamine + 2 ATP + 2 H2O = cob(II)yrinate a,c diamide + 2 L-glutamate + 2 ADP + 2 phosphate + 2 H(+)</text>
        <dbReference type="Rhea" id="RHEA:26289"/>
        <dbReference type="ChEBI" id="CHEBI:15377"/>
        <dbReference type="ChEBI" id="CHEBI:15378"/>
        <dbReference type="ChEBI" id="CHEBI:29985"/>
        <dbReference type="ChEBI" id="CHEBI:30616"/>
        <dbReference type="ChEBI" id="CHEBI:43474"/>
        <dbReference type="ChEBI" id="CHEBI:58359"/>
        <dbReference type="ChEBI" id="CHEBI:58537"/>
        <dbReference type="ChEBI" id="CHEBI:58894"/>
        <dbReference type="ChEBI" id="CHEBI:456216"/>
        <dbReference type="EC" id="6.3.5.11"/>
    </reaction>
</comment>
<dbReference type="InterPro" id="IPR027417">
    <property type="entry name" value="P-loop_NTPase"/>
</dbReference>
<comment type="miscellaneous">
    <text evidence="8">The a and c carboxylates of cobyrinate and Ni-sirohydrochlorin are activated for nucleophilic attack via formation of a phosphorylated intermediate by ATP. CbiA catalyzes first the amidation of the c-carboxylate, and then that of the a-carboxylate.</text>
</comment>
<dbReference type="SUPFAM" id="SSF52540">
    <property type="entry name" value="P-loop containing nucleoside triphosphate hydrolases"/>
    <property type="match status" value="1"/>
</dbReference>
<evidence type="ECO:0000256" key="8">
    <source>
        <dbReference type="HAMAP-Rule" id="MF_00027"/>
    </source>
</evidence>
<evidence type="ECO:0000256" key="1">
    <source>
        <dbReference type="ARBA" id="ARBA00001946"/>
    </source>
</evidence>
<keyword evidence="5 8" id="KW-0067">ATP-binding</keyword>
<comment type="pathway">
    <text evidence="8">Cofactor biosynthesis; adenosylcobalamin biosynthesis; cob(II)yrinate a,c-diamide from sirohydrochlorin (anaerobic route): step 10/10.</text>
</comment>
<keyword evidence="6 8" id="KW-0460">Magnesium</keyword>
<dbReference type="PATRIC" id="fig|1839936.3.peg.199"/>
<dbReference type="Gene3D" id="3.40.50.880">
    <property type="match status" value="1"/>
</dbReference>
<protein>
    <recommendedName>
        <fullName evidence="8">Cobyrinate a,c-diamide synthase</fullName>
        <ecNumber evidence="8">6.3.5.11</ecNumber>
    </recommendedName>
    <alternativeName>
        <fullName evidence="8">Cobyrinic acid a,c-diamide synthetase</fullName>
    </alternativeName>
    <alternativeName>
        <fullName evidence="8">Ni-sirohydrochlorin a,c-diamide synthase</fullName>
        <ecNumber evidence="8">6.3.5.12</ecNumber>
    </alternativeName>
    <alternativeName>
        <fullName evidence="8">Ni-sirohydrochlorin a,c-diamide synthetase</fullName>
    </alternativeName>
</protein>
<dbReference type="HAMAP" id="MF_00027">
    <property type="entry name" value="CobB_CbiA"/>
    <property type="match status" value="1"/>
</dbReference>
<keyword evidence="7 8" id="KW-0315">Glutamine amidotransferase</keyword>
<comment type="caution">
    <text evidence="12">The sequence shown here is derived from an EMBL/GenBank/DDBJ whole genome shotgun (WGS) entry which is preliminary data.</text>
</comment>
<evidence type="ECO:0000256" key="2">
    <source>
        <dbReference type="ARBA" id="ARBA00022573"/>
    </source>
</evidence>
<keyword evidence="8" id="KW-0484">Methanogenesis</keyword>
<dbReference type="UniPathway" id="UPA00148">
    <property type="reaction ID" value="UER00231"/>
</dbReference>
<dbReference type="Proteomes" id="UP000885936">
    <property type="component" value="Unassembled WGS sequence"/>
</dbReference>
<evidence type="ECO:0000256" key="5">
    <source>
        <dbReference type="ARBA" id="ARBA00022840"/>
    </source>
</evidence>
<dbReference type="SUPFAM" id="SSF52317">
    <property type="entry name" value="Class I glutamine amidotransferase-like"/>
    <property type="match status" value="1"/>
</dbReference>
<dbReference type="GO" id="GO:0009236">
    <property type="term" value="P:cobalamin biosynthetic process"/>
    <property type="evidence" value="ECO:0007669"/>
    <property type="project" value="UniProtKB-UniRule"/>
</dbReference>
<dbReference type="Proteomes" id="UP000185779">
    <property type="component" value="Unassembled WGS sequence"/>
</dbReference>
<dbReference type="PANTHER" id="PTHR43873:SF1">
    <property type="entry name" value="COBYRINATE A,C-DIAMIDE SYNTHASE"/>
    <property type="match status" value="1"/>
</dbReference>
<dbReference type="InterPro" id="IPR004484">
    <property type="entry name" value="CbiA/CobB_synth"/>
</dbReference>
<dbReference type="EC" id="6.3.5.11" evidence="8"/>